<comment type="subcellular location">
    <subcellularLocation>
        <location evidence="1">Membrane</location>
        <topology evidence="1">Multi-pass membrane protein</topology>
    </subcellularLocation>
</comment>
<feature type="transmembrane region" description="Helical" evidence="6">
    <location>
        <begin position="267"/>
        <end position="283"/>
    </location>
</feature>
<feature type="transmembrane region" description="Helical" evidence="6">
    <location>
        <begin position="97"/>
        <end position="119"/>
    </location>
</feature>
<dbReference type="SUPFAM" id="SSF103481">
    <property type="entry name" value="Multidrug resistance efflux transporter EmrE"/>
    <property type="match status" value="2"/>
</dbReference>
<feature type="transmembrane region" description="Helical" evidence="6">
    <location>
        <begin position="126"/>
        <end position="143"/>
    </location>
</feature>
<comment type="similarity">
    <text evidence="2">Belongs to the drug/metabolite transporter (DMT) superfamily. 10 TMS drug/metabolite exporter (DME) (TC 2.A.7.3) family.</text>
</comment>
<evidence type="ECO:0000256" key="2">
    <source>
        <dbReference type="ARBA" id="ARBA00009853"/>
    </source>
</evidence>
<proteinExistence type="inferred from homology"/>
<organism evidence="8 9">
    <name type="scientific">Cypionkella sinensis</name>
    <dbReference type="NCBI Taxonomy" id="1756043"/>
    <lineage>
        <taxon>Bacteria</taxon>
        <taxon>Pseudomonadati</taxon>
        <taxon>Pseudomonadota</taxon>
        <taxon>Alphaproteobacteria</taxon>
        <taxon>Rhodobacterales</taxon>
        <taxon>Paracoccaceae</taxon>
        <taxon>Cypionkella</taxon>
    </lineage>
</organism>
<dbReference type="Proteomes" id="UP001595547">
    <property type="component" value="Unassembled WGS sequence"/>
</dbReference>
<feature type="transmembrane region" description="Helical" evidence="6">
    <location>
        <begin position="240"/>
        <end position="261"/>
    </location>
</feature>
<evidence type="ECO:0000313" key="9">
    <source>
        <dbReference type="Proteomes" id="UP001595547"/>
    </source>
</evidence>
<feature type="transmembrane region" description="Helical" evidence="6">
    <location>
        <begin position="44"/>
        <end position="63"/>
    </location>
</feature>
<evidence type="ECO:0000256" key="5">
    <source>
        <dbReference type="ARBA" id="ARBA00023136"/>
    </source>
</evidence>
<dbReference type="InterPro" id="IPR037185">
    <property type="entry name" value="EmrE-like"/>
</dbReference>
<dbReference type="EMBL" id="JBHRTO010000001">
    <property type="protein sequence ID" value="MFC3180135.1"/>
    <property type="molecule type" value="Genomic_DNA"/>
</dbReference>
<evidence type="ECO:0000313" key="8">
    <source>
        <dbReference type="EMBL" id="MFC3180135.1"/>
    </source>
</evidence>
<keyword evidence="4 6" id="KW-1133">Transmembrane helix</keyword>
<dbReference type="InterPro" id="IPR000620">
    <property type="entry name" value="EamA_dom"/>
</dbReference>
<reference evidence="9" key="1">
    <citation type="journal article" date="2019" name="Int. J. Syst. Evol. Microbiol.">
        <title>The Global Catalogue of Microorganisms (GCM) 10K type strain sequencing project: providing services to taxonomists for standard genome sequencing and annotation.</title>
        <authorList>
            <consortium name="The Broad Institute Genomics Platform"/>
            <consortium name="The Broad Institute Genome Sequencing Center for Infectious Disease"/>
            <person name="Wu L."/>
            <person name="Ma J."/>
        </authorList>
    </citation>
    <scope>NUCLEOTIDE SEQUENCE [LARGE SCALE GENOMIC DNA]</scope>
    <source>
        <strain evidence="9">KCTC 52039</strain>
    </source>
</reference>
<evidence type="ECO:0000256" key="1">
    <source>
        <dbReference type="ARBA" id="ARBA00004141"/>
    </source>
</evidence>
<dbReference type="RefSeq" id="WP_380071771.1">
    <property type="nucleotide sequence ID" value="NZ_JBHRTO010000001.1"/>
</dbReference>
<dbReference type="PANTHER" id="PTHR22911">
    <property type="entry name" value="ACYL-MALONYL CONDENSING ENZYME-RELATED"/>
    <property type="match status" value="1"/>
</dbReference>
<feature type="domain" description="EamA" evidence="7">
    <location>
        <begin position="151"/>
        <end position="283"/>
    </location>
</feature>
<keyword evidence="9" id="KW-1185">Reference proteome</keyword>
<evidence type="ECO:0000256" key="6">
    <source>
        <dbReference type="SAM" id="Phobius"/>
    </source>
</evidence>
<dbReference type="PANTHER" id="PTHR22911:SF6">
    <property type="entry name" value="SOLUTE CARRIER FAMILY 35 MEMBER G1"/>
    <property type="match status" value="1"/>
</dbReference>
<gene>
    <name evidence="8" type="ORF">ACFOGH_03960</name>
</gene>
<evidence type="ECO:0000259" key="7">
    <source>
        <dbReference type="Pfam" id="PF00892"/>
    </source>
</evidence>
<dbReference type="Gene3D" id="1.10.3730.20">
    <property type="match status" value="1"/>
</dbReference>
<feature type="transmembrane region" description="Helical" evidence="6">
    <location>
        <begin position="177"/>
        <end position="200"/>
    </location>
</feature>
<feature type="transmembrane region" description="Helical" evidence="6">
    <location>
        <begin position="149"/>
        <end position="170"/>
    </location>
</feature>
<keyword evidence="3 6" id="KW-0812">Transmembrane</keyword>
<dbReference type="Pfam" id="PF00892">
    <property type="entry name" value="EamA"/>
    <property type="match status" value="2"/>
</dbReference>
<evidence type="ECO:0000256" key="3">
    <source>
        <dbReference type="ARBA" id="ARBA00022692"/>
    </source>
</evidence>
<name>A0ABV7IXG3_9RHOB</name>
<comment type="caution">
    <text evidence="8">The sequence shown here is derived from an EMBL/GenBank/DDBJ whole genome shotgun (WGS) entry which is preliminary data.</text>
</comment>
<accession>A0ABV7IXG3</accession>
<feature type="domain" description="EamA" evidence="7">
    <location>
        <begin position="10"/>
        <end position="141"/>
    </location>
</feature>
<sequence>MIAPRSPALRAALWMIGSILAFSAMAIAAKQIGSRHDSFEIMTVRSAVGFFLVLALATATGRLHEINARNLGGHALRNVIHFTGQNLWFWALTMIPLAQLFAIEFTSPLWVVLLAALLLGERLTRTRILAAALGFIGVLIVAHPDLAHLNLGVLAAAGSALCFATTNVVTKKLTAGLSILCILFWLTLMQFFFGLGVALYDGVFHLPTAATLPWLCVIGLAGVTAHYCITAALKMAPASYVMPLDFLRLPLIAVVGAMVYAEPLDPYVIVGAAVIFAGIWLNIRAEIRPKGHTPPITAP</sequence>
<evidence type="ECO:0000256" key="4">
    <source>
        <dbReference type="ARBA" id="ARBA00022989"/>
    </source>
</evidence>
<protein>
    <submittedName>
        <fullName evidence="8">DMT family transporter</fullName>
    </submittedName>
</protein>
<feature type="transmembrane region" description="Helical" evidence="6">
    <location>
        <begin position="212"/>
        <end position="233"/>
    </location>
</feature>
<keyword evidence="5 6" id="KW-0472">Membrane</keyword>